<accession>A0A7U3YLA2</accession>
<keyword evidence="5" id="KW-1185">Reference proteome</keyword>
<feature type="chain" id="PRO_5031003774" description="Outer membrane protein beta-barrel domain-containing protein" evidence="2">
    <location>
        <begin position="23"/>
        <end position="250"/>
    </location>
</feature>
<evidence type="ECO:0000313" key="4">
    <source>
        <dbReference type="EMBL" id="ADW17473.1"/>
    </source>
</evidence>
<dbReference type="SUPFAM" id="SSF56925">
    <property type="entry name" value="OMPA-like"/>
    <property type="match status" value="1"/>
</dbReference>
<feature type="domain" description="Outer membrane protein beta-barrel" evidence="3">
    <location>
        <begin position="76"/>
        <end position="250"/>
    </location>
</feature>
<dbReference type="KEGG" id="dpr:Despr_1309"/>
<organism evidence="4 5">
    <name type="scientific">Desulfobulbus propionicus (strain ATCC 33891 / DSM 2032 / VKM B-1956 / 1pr3)</name>
    <dbReference type="NCBI Taxonomy" id="577650"/>
    <lineage>
        <taxon>Bacteria</taxon>
        <taxon>Pseudomonadati</taxon>
        <taxon>Thermodesulfobacteriota</taxon>
        <taxon>Desulfobulbia</taxon>
        <taxon>Desulfobulbales</taxon>
        <taxon>Desulfobulbaceae</taxon>
        <taxon>Desulfobulbus</taxon>
    </lineage>
</organism>
<dbReference type="RefSeq" id="WP_015724015.1">
    <property type="nucleotide sequence ID" value="NC_014972.1"/>
</dbReference>
<protein>
    <recommendedName>
        <fullName evidence="3">Outer membrane protein beta-barrel domain-containing protein</fullName>
    </recommendedName>
</protein>
<gene>
    <name evidence="4" type="ordered locus">Despr_1309</name>
</gene>
<evidence type="ECO:0000259" key="3">
    <source>
        <dbReference type="Pfam" id="PF13505"/>
    </source>
</evidence>
<dbReference type="Proteomes" id="UP000006365">
    <property type="component" value="Chromosome"/>
</dbReference>
<evidence type="ECO:0000256" key="1">
    <source>
        <dbReference type="ARBA" id="ARBA00022729"/>
    </source>
</evidence>
<feature type="signal peptide" evidence="2">
    <location>
        <begin position="1"/>
        <end position="22"/>
    </location>
</feature>
<dbReference type="EMBL" id="CP002364">
    <property type="protein sequence ID" value="ADW17473.1"/>
    <property type="molecule type" value="Genomic_DNA"/>
</dbReference>
<sequence>MKKVLSVMAVSAFVLTAGVALAGGPGKKMDAGCPEACQQQIDDLNSSQAQQNEQLGAHAKQLENHEQRITALEYDSMWYARLGVRAAWTQQDLGPINEWDSDAGFGGAIALGKQFGQFRAELELAYQGADLDDETAFGYDLGGDYNAKTVFVNGYYEIPVYDAFAVYAMAGLGVAQFDWNVDVSAGLDGPAGTYGGSDNAFAYKAGLGMTYNFTDEIAGDLGYEYLGISDAGEAESINGHNVVASVRFKF</sequence>
<evidence type="ECO:0000313" key="5">
    <source>
        <dbReference type="Proteomes" id="UP000006365"/>
    </source>
</evidence>
<name>A0A7U3YLA2_DESPD</name>
<dbReference type="InterPro" id="IPR027385">
    <property type="entry name" value="Beta-barrel_OMP"/>
</dbReference>
<dbReference type="InterPro" id="IPR011250">
    <property type="entry name" value="OMP/PagP_B-barrel"/>
</dbReference>
<keyword evidence="1 2" id="KW-0732">Signal</keyword>
<evidence type="ECO:0000256" key="2">
    <source>
        <dbReference type="SAM" id="SignalP"/>
    </source>
</evidence>
<proteinExistence type="predicted"/>
<dbReference type="Pfam" id="PF13505">
    <property type="entry name" value="OMP_b-brl"/>
    <property type="match status" value="1"/>
</dbReference>
<reference evidence="4 5" key="1">
    <citation type="journal article" date="2011" name="Stand. Genomic Sci.">
        <title>Complete genome sequence of Desulfobulbus propionicus type strain (1pr3).</title>
        <authorList>
            <person name="Pagani I."/>
            <person name="Lapidus A."/>
            <person name="Nolan M."/>
            <person name="Lucas S."/>
            <person name="Hammon N."/>
            <person name="Deshpande S."/>
            <person name="Cheng J.F."/>
            <person name="Chertkov O."/>
            <person name="Davenport K."/>
            <person name="Tapia R."/>
            <person name="Han C."/>
            <person name="Goodwin L."/>
            <person name="Pitluck S."/>
            <person name="Liolios K."/>
            <person name="Mavromatis K."/>
            <person name="Ivanova N."/>
            <person name="Mikhailova N."/>
            <person name="Pati A."/>
            <person name="Chen A."/>
            <person name="Palaniappan K."/>
            <person name="Land M."/>
            <person name="Hauser L."/>
            <person name="Chang Y.J."/>
            <person name="Jeffries C.D."/>
            <person name="Detter J.C."/>
            <person name="Brambilla E."/>
            <person name="Kannan K.P."/>
            <person name="Djao O.D."/>
            <person name="Rohde M."/>
            <person name="Pukall R."/>
            <person name="Spring S."/>
            <person name="Goker M."/>
            <person name="Sikorski J."/>
            <person name="Woyke T."/>
            <person name="Bristow J."/>
            <person name="Eisen J.A."/>
            <person name="Markowitz V."/>
            <person name="Hugenholtz P."/>
            <person name="Kyrpides N.C."/>
            <person name="Klenk H.P."/>
        </authorList>
    </citation>
    <scope>NUCLEOTIDE SEQUENCE [LARGE SCALE GENOMIC DNA]</scope>
    <source>
        <strain evidence="5">ATCC 33891 / DSM 2032 / 1pr3</strain>
    </source>
</reference>
<dbReference type="Gene3D" id="2.40.160.20">
    <property type="match status" value="1"/>
</dbReference>
<dbReference type="AlphaFoldDB" id="A0A7U3YLA2"/>